<dbReference type="Proteomes" id="UP000261032">
    <property type="component" value="Unassembled WGS sequence"/>
</dbReference>
<proteinExistence type="predicted"/>
<dbReference type="SUPFAM" id="SSF52540">
    <property type="entry name" value="P-loop containing nucleoside triphosphate hydrolases"/>
    <property type="match status" value="1"/>
</dbReference>
<evidence type="ECO:0000313" key="3">
    <source>
        <dbReference type="EMBL" id="RGD86451.1"/>
    </source>
</evidence>
<feature type="domain" description="TraG P-loop" evidence="2">
    <location>
        <begin position="459"/>
        <end position="761"/>
    </location>
</feature>
<dbReference type="Gene3D" id="3.40.50.300">
    <property type="entry name" value="P-loop containing nucleotide triphosphate hydrolases"/>
    <property type="match status" value="1"/>
</dbReference>
<dbReference type="InterPro" id="IPR051162">
    <property type="entry name" value="T4SS_component"/>
</dbReference>
<comment type="caution">
    <text evidence="3">The sequence shown here is derived from an EMBL/GenBank/DDBJ whole genome shotgun (WGS) entry which is preliminary data.</text>
</comment>
<reference evidence="3 4" key="1">
    <citation type="submission" date="2018-08" db="EMBL/GenBank/DDBJ databases">
        <title>A genome reference for cultivated species of the human gut microbiota.</title>
        <authorList>
            <person name="Zou Y."/>
            <person name="Xue W."/>
            <person name="Luo G."/>
        </authorList>
    </citation>
    <scope>NUCLEOTIDE SEQUENCE [LARGE SCALE GENOMIC DNA]</scope>
    <source>
        <strain evidence="3 4">OM06-4</strain>
    </source>
</reference>
<dbReference type="Pfam" id="PF19044">
    <property type="entry name" value="P-loop_TraG"/>
    <property type="match status" value="1"/>
</dbReference>
<dbReference type="InterPro" id="IPR043964">
    <property type="entry name" value="P-loop_TraG"/>
</dbReference>
<feature type="compositionally biased region" description="Basic residues" evidence="1">
    <location>
        <begin position="20"/>
        <end position="30"/>
    </location>
</feature>
<name>A0A3E3EGV0_9FIRM</name>
<dbReference type="PANTHER" id="PTHR30121">
    <property type="entry name" value="UNCHARACTERIZED PROTEIN YJGR-RELATED"/>
    <property type="match status" value="1"/>
</dbReference>
<dbReference type="Gene3D" id="1.10.8.730">
    <property type="match status" value="1"/>
</dbReference>
<evidence type="ECO:0000259" key="2">
    <source>
        <dbReference type="Pfam" id="PF19044"/>
    </source>
</evidence>
<accession>A0A3E3EGV0</accession>
<dbReference type="InterPro" id="IPR027417">
    <property type="entry name" value="P-loop_NTPase"/>
</dbReference>
<dbReference type="RefSeq" id="WP_117580770.1">
    <property type="nucleotide sequence ID" value="NZ_CP176642.1"/>
</dbReference>
<dbReference type="PANTHER" id="PTHR30121:SF6">
    <property type="entry name" value="SLR6007 PROTEIN"/>
    <property type="match status" value="1"/>
</dbReference>
<dbReference type="EMBL" id="QUSL01000005">
    <property type="protein sequence ID" value="RGD86451.1"/>
    <property type="molecule type" value="Genomic_DNA"/>
</dbReference>
<feature type="region of interest" description="Disordered" evidence="1">
    <location>
        <begin position="1"/>
        <end position="30"/>
    </location>
</feature>
<dbReference type="AlphaFoldDB" id="A0A3E3EGV0"/>
<evidence type="ECO:0000313" key="4">
    <source>
        <dbReference type="Proteomes" id="UP000261032"/>
    </source>
</evidence>
<protein>
    <submittedName>
        <fullName evidence="3">Conjugal transfer protein</fullName>
    </submittedName>
</protein>
<gene>
    <name evidence="3" type="ORF">DXB93_04535</name>
</gene>
<feature type="compositionally biased region" description="Basic residues" evidence="1">
    <location>
        <begin position="1"/>
        <end position="10"/>
    </location>
</feature>
<sequence length="819" mass="94866">MQLIPKRKSRQNKEETENRKSKKQTKKRSKIIRRNVQSAIDYEAMIKNGVCYLGDGLYSAAMKFTDVNYQTAREEDQMSIFDKYMTLLNSLGSESGIQLVIHNRLIDKEEFKENIFMKHQHDGMDYLRDEHNTMINQKIYEGNNEIVTEKMIVYTTKNDNYEDAVKEIRLANDEFYNKFKEFGCECSILDGQDRLEEIYSILNPSKKFFFDYSQINKSFNTKDAIAPEGLDFSSSNKFKIGDRHARVLWLKNYSTELDDKFIDDLTRINHNLVISFHMKAIPRGEDIAMVKNNIAQMEMQKMDEQGKAIRRNYDPEMIPMELKYSLEEAAKLRDDVQKRNQRLFVCQFFILINAETDQILQDITKRILTVAKKHTTELVALENQQEACFNACLPLGKTTVLAGRAGDGRTLTTPACAIMIPFTSEEIMNTKNCYYYGLNQITDNMILANRRTLDSPAGWILATPGSGKSFALKRERYQTILRTNDYVIQIDPEREYGELCKALNGTVVKMDIENGVFINPLDVDTSEKNYLKQVCSFMQTFMSQIISDSDGNMSTIEKSIVDRCTRLIFEKYNLKIADKNSGIVAQKPTLDDFYDCLKEQPEQAAHDMATSMEMYVKNGSYNIFSKQTNVDMTNRYIVYDIHDLDESLQPLAMLVILESVWKTIKKNFEKGIRTFIDIDEIYLMLGNDYCVNFLYRLFKRARKFFSIVTGITQNVEDLLQIEKIRTMLSNSQFIVLLNQSTSDREELAGLLGLSSQQTRFITNSPRGTGLLVFGKTIIPFKDKMPDDTKLYEMLTTDPEDKKKYKLRDQRLAEAAEYNE</sequence>
<dbReference type="NCBIfam" id="NF045971">
    <property type="entry name" value="conju_CD1110"/>
    <property type="match status" value="1"/>
</dbReference>
<evidence type="ECO:0000256" key="1">
    <source>
        <dbReference type="SAM" id="MobiDB-lite"/>
    </source>
</evidence>
<organism evidence="3 4">
    <name type="scientific">Thomasclavelia ramosa</name>
    <dbReference type="NCBI Taxonomy" id="1547"/>
    <lineage>
        <taxon>Bacteria</taxon>
        <taxon>Bacillati</taxon>
        <taxon>Bacillota</taxon>
        <taxon>Erysipelotrichia</taxon>
        <taxon>Erysipelotrichales</taxon>
        <taxon>Coprobacillaceae</taxon>
        <taxon>Thomasclavelia</taxon>
    </lineage>
</organism>